<reference evidence="1 2" key="1">
    <citation type="journal article" date="2024" name="Commun. Biol.">
        <title>Comparative genomic analysis of thermophilic fungi reveals convergent evolutionary adaptations and gene losses.</title>
        <authorList>
            <person name="Steindorff A.S."/>
            <person name="Aguilar-Pontes M.V."/>
            <person name="Robinson A.J."/>
            <person name="Andreopoulos B."/>
            <person name="LaButti K."/>
            <person name="Kuo A."/>
            <person name="Mondo S."/>
            <person name="Riley R."/>
            <person name="Otillar R."/>
            <person name="Haridas S."/>
            <person name="Lipzen A."/>
            <person name="Grimwood J."/>
            <person name="Schmutz J."/>
            <person name="Clum A."/>
            <person name="Reid I.D."/>
            <person name="Moisan M.C."/>
            <person name="Butler G."/>
            <person name="Nguyen T.T.M."/>
            <person name="Dewar K."/>
            <person name="Conant G."/>
            <person name="Drula E."/>
            <person name="Henrissat B."/>
            <person name="Hansel C."/>
            <person name="Singer S."/>
            <person name="Hutchinson M.I."/>
            <person name="de Vries R.P."/>
            <person name="Natvig D.O."/>
            <person name="Powell A.J."/>
            <person name="Tsang A."/>
            <person name="Grigoriev I.V."/>
        </authorList>
    </citation>
    <scope>NUCLEOTIDE SEQUENCE [LARGE SCALE GENOMIC DNA]</scope>
    <source>
        <strain evidence="1 2">ATCC 24622</strain>
    </source>
</reference>
<keyword evidence="2" id="KW-1185">Reference proteome</keyword>
<name>A0ABR3Y4B4_9PEZI</name>
<sequence length="130" mass="14039">MFNKHTVSYRPSSHKAIGTGDQALKQCAPPCKSTGQLQAPVLANNIPTGKYNCPDLSSSEHTATIRDSLKSPGPQMSSGSSFQVTRKVKECKEMSFFSTTEDLCLVQSGHIVTSAPAETPQTWLKRPTAI</sequence>
<accession>A0ABR3Y4B4</accession>
<evidence type="ECO:0000313" key="1">
    <source>
        <dbReference type="EMBL" id="KAL1883126.1"/>
    </source>
</evidence>
<protein>
    <submittedName>
        <fullName evidence="1">Uncharacterized protein</fullName>
    </submittedName>
</protein>
<proteinExistence type="predicted"/>
<comment type="caution">
    <text evidence="1">The sequence shown here is derived from an EMBL/GenBank/DDBJ whole genome shotgun (WGS) entry which is preliminary data.</text>
</comment>
<organism evidence="1 2">
    <name type="scientific">Phialemonium thermophilum</name>
    <dbReference type="NCBI Taxonomy" id="223376"/>
    <lineage>
        <taxon>Eukaryota</taxon>
        <taxon>Fungi</taxon>
        <taxon>Dikarya</taxon>
        <taxon>Ascomycota</taxon>
        <taxon>Pezizomycotina</taxon>
        <taxon>Sordariomycetes</taxon>
        <taxon>Sordariomycetidae</taxon>
        <taxon>Cephalothecales</taxon>
        <taxon>Cephalothecaceae</taxon>
        <taxon>Phialemonium</taxon>
    </lineage>
</organism>
<dbReference type="Proteomes" id="UP001586593">
    <property type="component" value="Unassembled WGS sequence"/>
</dbReference>
<evidence type="ECO:0000313" key="2">
    <source>
        <dbReference type="Proteomes" id="UP001586593"/>
    </source>
</evidence>
<dbReference type="EMBL" id="JAZHXJ010000008">
    <property type="protein sequence ID" value="KAL1883126.1"/>
    <property type="molecule type" value="Genomic_DNA"/>
</dbReference>
<gene>
    <name evidence="1" type="ORF">VTK73DRAFT_9493</name>
</gene>